<evidence type="ECO:0000313" key="3">
    <source>
        <dbReference type="Proteomes" id="UP000308230"/>
    </source>
</evidence>
<name>A0A5R9EWG5_9BACL</name>
<dbReference type="Proteomes" id="UP000308230">
    <property type="component" value="Unassembled WGS sequence"/>
</dbReference>
<feature type="transmembrane region" description="Helical" evidence="1">
    <location>
        <begin position="143"/>
        <end position="161"/>
    </location>
</feature>
<keyword evidence="3" id="KW-1185">Reference proteome</keyword>
<keyword evidence="1" id="KW-1133">Transmembrane helix</keyword>
<feature type="transmembrane region" description="Helical" evidence="1">
    <location>
        <begin position="89"/>
        <end position="107"/>
    </location>
</feature>
<feature type="transmembrane region" description="Helical" evidence="1">
    <location>
        <begin position="251"/>
        <end position="271"/>
    </location>
</feature>
<accession>A0A5R9EWG5</accession>
<feature type="transmembrane region" description="Helical" evidence="1">
    <location>
        <begin position="339"/>
        <end position="358"/>
    </location>
</feature>
<dbReference type="OrthoDB" id="9878671at2"/>
<sequence>MKIQNKERELIHDYGELMGNLSYTPVYNLSSNKFLYILFLAPLFIMSFGINGYYFYTDILLLVMNVGIMLFVSMNLILNNTKKYSGSFFYLYIITIGSLVINILITETINNDFFYLIFALNIYFLISNFKIDKDKLLKITNTTYLIYLALSFLLYFSVITINGRSLNIFDEIIFGYSIKTFIGYYGSTAHLDSYSMFIALLNLFFNKNRLSKLFFVVLALIACFGTLRFTPIVSLGYGIIFLLIVQILGKYTVPLINVIIFMFFYLVVIFYTHSDVQYHSYFFSATSGRNVIWSLMLDVYNNIHSITQKSLGFGTTEPFTVDAFGAYETQLTNNPHNNYLRFIFEYGVISFIGVFIFFTKRMMEIKKKSILLIIFFVLMASNTNSEIFSFFHPTFLIWILFFFKNPENTSETQES</sequence>
<proteinExistence type="predicted"/>
<feature type="transmembrane region" description="Helical" evidence="1">
    <location>
        <begin position="59"/>
        <end position="77"/>
    </location>
</feature>
<evidence type="ECO:0000256" key="1">
    <source>
        <dbReference type="SAM" id="Phobius"/>
    </source>
</evidence>
<feature type="transmembrane region" description="Helical" evidence="1">
    <location>
        <begin position="34"/>
        <end position="53"/>
    </location>
</feature>
<comment type="caution">
    <text evidence="2">The sequence shown here is derived from an EMBL/GenBank/DDBJ whole genome shotgun (WGS) entry which is preliminary data.</text>
</comment>
<keyword evidence="1" id="KW-0812">Transmembrane</keyword>
<protein>
    <submittedName>
        <fullName evidence="2">Oligosaccharide repeat unit polymerase</fullName>
    </submittedName>
</protein>
<keyword evidence="1" id="KW-0472">Membrane</keyword>
<dbReference type="RefSeq" id="WP_138129327.1">
    <property type="nucleotide sequence ID" value="NZ_SWLG01000027.1"/>
</dbReference>
<feature type="transmembrane region" description="Helical" evidence="1">
    <location>
        <begin position="370"/>
        <end position="403"/>
    </location>
</feature>
<dbReference type="AlphaFoldDB" id="A0A5R9EWG5"/>
<reference evidence="2 3" key="1">
    <citation type="submission" date="2019-04" db="EMBL/GenBank/DDBJ databases">
        <title>Bacillus caeni sp. nov., a bacterium isolated from mangrove sediment.</title>
        <authorList>
            <person name="Huang H."/>
            <person name="Mo K."/>
            <person name="Hu Y."/>
        </authorList>
    </citation>
    <scope>NUCLEOTIDE SEQUENCE [LARGE SCALE GENOMIC DNA]</scope>
    <source>
        <strain evidence="2 3">HB172195</strain>
    </source>
</reference>
<evidence type="ECO:0000313" key="2">
    <source>
        <dbReference type="EMBL" id="TLS35161.1"/>
    </source>
</evidence>
<dbReference type="EMBL" id="SWLG01000027">
    <property type="protein sequence ID" value="TLS35161.1"/>
    <property type="molecule type" value="Genomic_DNA"/>
</dbReference>
<gene>
    <name evidence="2" type="ORF">FCL54_21815</name>
</gene>
<feature type="transmembrane region" description="Helical" evidence="1">
    <location>
        <begin position="181"/>
        <end position="201"/>
    </location>
</feature>
<feature type="transmembrane region" description="Helical" evidence="1">
    <location>
        <begin position="213"/>
        <end position="245"/>
    </location>
</feature>
<organism evidence="2 3">
    <name type="scientific">Exobacillus caeni</name>
    <dbReference type="NCBI Taxonomy" id="2574798"/>
    <lineage>
        <taxon>Bacteria</taxon>
        <taxon>Bacillati</taxon>
        <taxon>Bacillota</taxon>
        <taxon>Bacilli</taxon>
        <taxon>Bacillales</taxon>
        <taxon>Guptibacillaceae</taxon>
        <taxon>Exobacillus</taxon>
    </lineage>
</organism>
<feature type="transmembrane region" description="Helical" evidence="1">
    <location>
        <begin position="113"/>
        <end position="131"/>
    </location>
</feature>